<evidence type="ECO:0000256" key="2">
    <source>
        <dbReference type="ARBA" id="ARBA00023444"/>
    </source>
</evidence>
<dbReference type="EC" id="4.1.1.111" evidence="4"/>
<proteinExistence type="inferred from homology"/>
<dbReference type="PATRIC" id="fig|1434104.5.peg.1826"/>
<dbReference type="PANTHER" id="PTHR43413">
    <property type="entry name" value="TRANSCRIPTIONAL REGULATOR, ASNC FAMILY"/>
    <property type="match status" value="1"/>
</dbReference>
<dbReference type="InterPro" id="IPR053953">
    <property type="entry name" value="NirdL-like_HTH"/>
</dbReference>
<keyword evidence="9" id="KW-1185">Reference proteome</keyword>
<comment type="pathway">
    <text evidence="2">Porphyrin-containing compound metabolism.</text>
</comment>
<keyword evidence="1" id="KW-0456">Lyase</keyword>
<dbReference type="NCBIfam" id="NF040707">
    <property type="entry name" value="Siroheme_Dcarb_AhbB"/>
    <property type="match status" value="1"/>
</dbReference>
<evidence type="ECO:0000256" key="3">
    <source>
        <dbReference type="ARBA" id="ARBA00023457"/>
    </source>
</evidence>
<accession>A0A0E3SRU1</accession>
<dbReference type="AlphaFoldDB" id="A0A0E3SRU1"/>
<comment type="catalytic activity">
    <reaction evidence="5">
        <text>siroheme + 2 H(+) = 12,18-didecarboxysiroheme + 2 CO2</text>
        <dbReference type="Rhea" id="RHEA:19093"/>
        <dbReference type="ChEBI" id="CHEBI:15378"/>
        <dbReference type="ChEBI" id="CHEBI:16526"/>
        <dbReference type="ChEBI" id="CHEBI:60052"/>
        <dbReference type="ChEBI" id="CHEBI:140497"/>
        <dbReference type="EC" id="4.1.1.111"/>
    </reaction>
</comment>
<evidence type="ECO:0000256" key="5">
    <source>
        <dbReference type="ARBA" id="ARBA00048470"/>
    </source>
</evidence>
<dbReference type="GO" id="GO:0016829">
    <property type="term" value="F:lyase activity"/>
    <property type="evidence" value="ECO:0007669"/>
    <property type="project" value="UniProtKB-KW"/>
</dbReference>
<dbReference type="Proteomes" id="UP000033048">
    <property type="component" value="Chromosome"/>
</dbReference>
<evidence type="ECO:0000313" key="9">
    <source>
        <dbReference type="Proteomes" id="UP000033048"/>
    </source>
</evidence>
<dbReference type="HOGENOM" id="CLU_112007_0_1_2"/>
<dbReference type="Pfam" id="PF22451">
    <property type="entry name" value="NirdL-like_HTH"/>
    <property type="match status" value="1"/>
</dbReference>
<sequence>MSNDNSSNNSCDDIVMDEFDTRLLKLTQDGIPFTHSPFAKISEELGITEEEVVQRIEKLQENGFIRRFGASIGHRAIGITANAMCTWNVPDELVEEVGAVMAGFTEVTHCYERPRYPDWPYNLFTMVHSYTKEDCEYVASEISRATGISDYQLLYSVREFKKTGVRL</sequence>
<evidence type="ECO:0000256" key="1">
    <source>
        <dbReference type="ARBA" id="ARBA00023239"/>
    </source>
</evidence>
<dbReference type="Pfam" id="PF17805">
    <property type="entry name" value="AsnC_trans_reg2"/>
    <property type="match status" value="1"/>
</dbReference>
<gene>
    <name evidence="8" type="ORF">MCMEM_1683</name>
</gene>
<evidence type="ECO:0000259" key="6">
    <source>
        <dbReference type="Pfam" id="PF17805"/>
    </source>
</evidence>
<protein>
    <recommendedName>
        <fullName evidence="4">siroheme decarboxylase</fullName>
        <ecNumber evidence="4">4.1.1.111</ecNumber>
    </recommendedName>
</protein>
<dbReference type="InterPro" id="IPR036390">
    <property type="entry name" value="WH_DNA-bd_sf"/>
</dbReference>
<dbReference type="InterPro" id="IPR053431">
    <property type="entry name" value="AhbB-like"/>
</dbReference>
<evidence type="ECO:0000313" key="8">
    <source>
        <dbReference type="EMBL" id="AKB85736.1"/>
    </source>
</evidence>
<dbReference type="EMBL" id="CP009518">
    <property type="protein sequence ID" value="AKB85736.1"/>
    <property type="molecule type" value="Genomic_DNA"/>
</dbReference>
<name>A0A0E3SRU1_METMT</name>
<organism evidence="8 9">
    <name type="scientific">Methanococcoides methylutens MM1</name>
    <dbReference type="NCBI Taxonomy" id="1434104"/>
    <lineage>
        <taxon>Archaea</taxon>
        <taxon>Methanobacteriati</taxon>
        <taxon>Methanobacteriota</taxon>
        <taxon>Stenosarchaea group</taxon>
        <taxon>Methanomicrobia</taxon>
        <taxon>Methanosarcinales</taxon>
        <taxon>Methanosarcinaceae</taxon>
        <taxon>Methanococcoides</taxon>
    </lineage>
</organism>
<evidence type="ECO:0000256" key="4">
    <source>
        <dbReference type="ARBA" id="ARBA00023471"/>
    </source>
</evidence>
<feature type="domain" description="Siroheme decarboxylase AsnC-like ligand binding" evidence="6">
    <location>
        <begin position="77"/>
        <end position="161"/>
    </location>
</feature>
<comment type="similarity">
    <text evidence="3">Belongs to the Ahb/Nir family.</text>
</comment>
<dbReference type="SUPFAM" id="SSF46785">
    <property type="entry name" value="Winged helix' DNA-binding domain"/>
    <property type="match status" value="1"/>
</dbReference>
<dbReference type="STRING" id="1434104.MCMEM_1683"/>
<dbReference type="InterPro" id="IPR050684">
    <property type="entry name" value="HTH-Siroheme_Decarb"/>
</dbReference>
<feature type="domain" description="Siroheme decarboxylase NirL-like HTH" evidence="7">
    <location>
        <begin position="20"/>
        <end position="66"/>
    </location>
</feature>
<dbReference type="InterPro" id="IPR040523">
    <property type="entry name" value="AsnC_trans_reg2"/>
</dbReference>
<dbReference type="KEGG" id="mmet:MCMEM_1683"/>
<dbReference type="PANTHER" id="PTHR43413:SF1">
    <property type="entry name" value="SIROHEME DECARBOXYLASE NIRL SUBUNIT"/>
    <property type="match status" value="1"/>
</dbReference>
<reference evidence="8 9" key="1">
    <citation type="submission" date="2014-07" db="EMBL/GenBank/DDBJ databases">
        <title>Methanogenic archaea and the global carbon cycle.</title>
        <authorList>
            <person name="Henriksen J.R."/>
            <person name="Luke J."/>
            <person name="Reinhart S."/>
            <person name="Benedict M.N."/>
            <person name="Youngblut N.D."/>
            <person name="Metcalf M.E."/>
            <person name="Whitaker R.J."/>
            <person name="Metcalf W.W."/>
        </authorList>
    </citation>
    <scope>NUCLEOTIDE SEQUENCE [LARGE SCALE GENOMIC DNA]</scope>
    <source>
        <strain evidence="8 9">MM1</strain>
    </source>
</reference>
<dbReference type="Gene3D" id="3.30.70.3460">
    <property type="match status" value="1"/>
</dbReference>
<evidence type="ECO:0000259" key="7">
    <source>
        <dbReference type="Pfam" id="PF22451"/>
    </source>
</evidence>